<name>A0AA35S9X4_GEOBA</name>
<keyword evidence="2" id="KW-1185">Reference proteome</keyword>
<comment type="caution">
    <text evidence="1">The sequence shown here is derived from an EMBL/GenBank/DDBJ whole genome shotgun (WGS) entry which is preliminary data.</text>
</comment>
<protein>
    <submittedName>
        <fullName evidence="1">Uncharacterized protein</fullName>
    </submittedName>
</protein>
<evidence type="ECO:0000313" key="2">
    <source>
        <dbReference type="Proteomes" id="UP001174909"/>
    </source>
</evidence>
<sequence length="86" mass="9771">MCVDDHGFSEVSSAIDIMTSVSKHINEMKEEYDADVYVRGLDNLIKGCEVRMCILLPKSSFASMHLLLFPETASQNYTSNCQKYRD</sequence>
<evidence type="ECO:0000313" key="1">
    <source>
        <dbReference type="EMBL" id="CAI8025353.1"/>
    </source>
</evidence>
<proteinExistence type="predicted"/>
<organism evidence="1 2">
    <name type="scientific">Geodia barretti</name>
    <name type="common">Barrett's horny sponge</name>
    <dbReference type="NCBI Taxonomy" id="519541"/>
    <lineage>
        <taxon>Eukaryota</taxon>
        <taxon>Metazoa</taxon>
        <taxon>Porifera</taxon>
        <taxon>Demospongiae</taxon>
        <taxon>Heteroscleromorpha</taxon>
        <taxon>Tetractinellida</taxon>
        <taxon>Astrophorina</taxon>
        <taxon>Geodiidae</taxon>
        <taxon>Geodia</taxon>
    </lineage>
</organism>
<accession>A0AA35S9X4</accession>
<reference evidence="1" key="1">
    <citation type="submission" date="2023-03" db="EMBL/GenBank/DDBJ databases">
        <authorList>
            <person name="Steffen K."/>
            <person name="Cardenas P."/>
        </authorList>
    </citation>
    <scope>NUCLEOTIDE SEQUENCE</scope>
</reference>
<dbReference type="Proteomes" id="UP001174909">
    <property type="component" value="Unassembled WGS sequence"/>
</dbReference>
<gene>
    <name evidence="1" type="ORF">GBAR_LOCUS14649</name>
</gene>
<dbReference type="EMBL" id="CASHTH010002140">
    <property type="protein sequence ID" value="CAI8025353.1"/>
    <property type="molecule type" value="Genomic_DNA"/>
</dbReference>
<dbReference type="AlphaFoldDB" id="A0AA35S9X4"/>